<evidence type="ECO:0000256" key="2">
    <source>
        <dbReference type="ARBA" id="ARBA00022642"/>
    </source>
</evidence>
<evidence type="ECO:0000256" key="3">
    <source>
        <dbReference type="ARBA" id="ARBA00022857"/>
    </source>
</evidence>
<dbReference type="AlphaFoldDB" id="A0A3N2GRJ9"/>
<dbReference type="SUPFAM" id="SSF51735">
    <property type="entry name" value="NAD(P)-binding Rossmann-fold domains"/>
    <property type="match status" value="1"/>
</dbReference>
<dbReference type="GO" id="GO:0033735">
    <property type="term" value="F:aspartate dehydrogenase [NAD(P)+] activity"/>
    <property type="evidence" value="ECO:0007669"/>
    <property type="project" value="UniProtKB-EC"/>
</dbReference>
<dbReference type="InterPro" id="IPR011182">
    <property type="entry name" value="L-Asp_DH"/>
</dbReference>
<protein>
    <recommendedName>
        <fullName evidence="6">L-aspartate dehydrogenase</fullName>
        <ecNumber evidence="6">1.4.1.21</ecNumber>
    </recommendedName>
</protein>
<dbReference type="HAMAP" id="MF_01265">
    <property type="entry name" value="NadX"/>
    <property type="match status" value="1"/>
</dbReference>
<sequence>MRAGVIGAGSIGGVVARALRDGSVPGATLSGVVDPAGAADLPLVSLDEVLSTSDLVVEAAGQRALAEVGPQVLAAGRDLLVVSVGALADDALLDKLLCAGPGELHLSTGAIGGLDLLRAAARMAPLSRVTIETTKLAANLVQAWMSDEEAARLRTTAEPVELMRGPARDVTAAFPKSANVAASVALAVGDWDVVEAAVIADPAAELTSHVITADGPAGSYRFEIRNRPSPRTPTSSEVVPHAVLAAIAALAEPRVVFR</sequence>
<dbReference type="GO" id="GO:0016639">
    <property type="term" value="F:oxidoreductase activity, acting on the CH-NH2 group of donors, NAD or NADP as acceptor"/>
    <property type="evidence" value="ECO:0007669"/>
    <property type="project" value="UniProtKB-UniRule"/>
</dbReference>
<comment type="pathway">
    <text evidence="6">Cofactor biosynthesis; NAD(+) biosynthesis; iminoaspartate from L-aspartate (dehydrogenase route): step 1/1.</text>
</comment>
<dbReference type="GO" id="GO:0051287">
    <property type="term" value="F:NAD binding"/>
    <property type="evidence" value="ECO:0007669"/>
    <property type="project" value="UniProtKB-UniRule"/>
</dbReference>
<dbReference type="UniPathway" id="UPA00253">
    <property type="reaction ID" value="UER00456"/>
</dbReference>
<dbReference type="Proteomes" id="UP000274843">
    <property type="component" value="Unassembled WGS sequence"/>
</dbReference>
<evidence type="ECO:0000256" key="5">
    <source>
        <dbReference type="ARBA" id="ARBA00023027"/>
    </source>
</evidence>
<feature type="domain" description="Aspartate dehydrogenase" evidence="7">
    <location>
        <begin position="157"/>
        <end position="243"/>
    </location>
</feature>
<keyword evidence="5 6" id="KW-0520">NAD</keyword>
<dbReference type="PANTHER" id="PTHR31873">
    <property type="entry name" value="L-ASPARTATE DEHYDROGENASE-RELATED"/>
    <property type="match status" value="1"/>
</dbReference>
<feature type="domain" description="Aspartate/homoserine dehydrogenase NAD-binding" evidence="8">
    <location>
        <begin position="7"/>
        <end position="97"/>
    </location>
</feature>
<dbReference type="GO" id="GO:0009435">
    <property type="term" value="P:NAD+ biosynthetic process"/>
    <property type="evidence" value="ECO:0007669"/>
    <property type="project" value="UniProtKB-UniRule"/>
</dbReference>
<reference evidence="9 10" key="1">
    <citation type="submission" date="2018-11" db="EMBL/GenBank/DDBJ databases">
        <title>Sequencing the genomes of 1000 actinobacteria strains.</title>
        <authorList>
            <person name="Klenk H.-P."/>
        </authorList>
    </citation>
    <scope>NUCLEOTIDE SEQUENCE [LARGE SCALE GENOMIC DNA]</scope>
    <source>
        <strain evidence="9 10">DSM 44348</strain>
    </source>
</reference>
<dbReference type="Gene3D" id="3.40.50.720">
    <property type="entry name" value="NAD(P)-binding Rossmann-like Domain"/>
    <property type="match status" value="1"/>
</dbReference>
<dbReference type="PANTHER" id="PTHR31873:SF6">
    <property type="entry name" value="ASPARTATE DEHYDROGENASE DOMAIN-CONTAINING PROTEIN"/>
    <property type="match status" value="1"/>
</dbReference>
<keyword evidence="2 6" id="KW-0662">Pyridine nucleotide biosynthesis</keyword>
<evidence type="ECO:0000256" key="4">
    <source>
        <dbReference type="ARBA" id="ARBA00023002"/>
    </source>
</evidence>
<dbReference type="InterPro" id="IPR036291">
    <property type="entry name" value="NAD(P)-bd_dom_sf"/>
</dbReference>
<dbReference type="Pfam" id="PF01958">
    <property type="entry name" value="Asp_DH_C"/>
    <property type="match status" value="1"/>
</dbReference>
<evidence type="ECO:0000256" key="6">
    <source>
        <dbReference type="HAMAP-Rule" id="MF_01265"/>
    </source>
</evidence>
<dbReference type="InterPro" id="IPR020626">
    <property type="entry name" value="Asp_DH_prok"/>
</dbReference>
<evidence type="ECO:0000313" key="9">
    <source>
        <dbReference type="EMBL" id="ROS38859.1"/>
    </source>
</evidence>
<keyword evidence="4 6" id="KW-0560">Oxidoreductase</keyword>
<gene>
    <name evidence="6" type="primary">nadX</name>
    <name evidence="9" type="ORF">EDD35_1147</name>
</gene>
<name>A0A3N2GRJ9_9PSEU</name>
<feature type="active site" evidence="6">
    <location>
        <position position="209"/>
    </location>
</feature>
<dbReference type="GeneID" id="301842600"/>
<dbReference type="PIRSF" id="PIRSF005227">
    <property type="entry name" value="Asp_dh_NAD_syn"/>
    <property type="match status" value="1"/>
</dbReference>
<evidence type="ECO:0000313" key="10">
    <source>
        <dbReference type="Proteomes" id="UP000274843"/>
    </source>
</evidence>
<comment type="similarity">
    <text evidence="1 6">Belongs to the L-aspartate dehydrogenase family.</text>
</comment>
<comment type="miscellaneous">
    <text evidence="6">The iminoaspartate product is unstable in aqueous solution and can decompose to oxaloacetate and ammonia.</text>
</comment>
<dbReference type="EMBL" id="RKHY01000001">
    <property type="protein sequence ID" value="ROS38859.1"/>
    <property type="molecule type" value="Genomic_DNA"/>
</dbReference>
<comment type="catalytic activity">
    <reaction evidence="6">
        <text>L-aspartate + NADP(+) + H2O = oxaloacetate + NH4(+) + NADPH + H(+)</text>
        <dbReference type="Rhea" id="RHEA:11784"/>
        <dbReference type="ChEBI" id="CHEBI:15377"/>
        <dbReference type="ChEBI" id="CHEBI:15378"/>
        <dbReference type="ChEBI" id="CHEBI:16452"/>
        <dbReference type="ChEBI" id="CHEBI:28938"/>
        <dbReference type="ChEBI" id="CHEBI:29991"/>
        <dbReference type="ChEBI" id="CHEBI:57783"/>
        <dbReference type="ChEBI" id="CHEBI:58349"/>
        <dbReference type="EC" id="1.4.1.21"/>
    </reaction>
</comment>
<evidence type="ECO:0000259" key="8">
    <source>
        <dbReference type="Pfam" id="PF03447"/>
    </source>
</evidence>
<evidence type="ECO:0000259" key="7">
    <source>
        <dbReference type="Pfam" id="PF01958"/>
    </source>
</evidence>
<dbReference type="InterPro" id="IPR005106">
    <property type="entry name" value="Asp/hSer_DH_NAD-bd"/>
</dbReference>
<dbReference type="Pfam" id="PF03447">
    <property type="entry name" value="NAD_binding_3"/>
    <property type="match status" value="1"/>
</dbReference>
<dbReference type="GO" id="GO:0050661">
    <property type="term" value="F:NADP binding"/>
    <property type="evidence" value="ECO:0007669"/>
    <property type="project" value="UniProtKB-UniRule"/>
</dbReference>
<comment type="caution">
    <text evidence="9">The sequence shown here is derived from an EMBL/GenBank/DDBJ whole genome shotgun (WGS) entry which is preliminary data.</text>
</comment>
<feature type="binding site" evidence="6">
    <location>
        <position position="179"/>
    </location>
    <ligand>
        <name>NAD(+)</name>
        <dbReference type="ChEBI" id="CHEBI:57540"/>
    </ligand>
</feature>
<organism evidence="9 10">
    <name type="scientific">Amycolatopsis thermoflava</name>
    <dbReference type="NCBI Taxonomy" id="84480"/>
    <lineage>
        <taxon>Bacteria</taxon>
        <taxon>Bacillati</taxon>
        <taxon>Actinomycetota</taxon>
        <taxon>Actinomycetes</taxon>
        <taxon>Pseudonocardiales</taxon>
        <taxon>Pseudonocardiaceae</taxon>
        <taxon>Amycolatopsis</taxon>
        <taxon>Amycolatopsis methanolica group</taxon>
    </lineage>
</organism>
<evidence type="ECO:0000256" key="1">
    <source>
        <dbReference type="ARBA" id="ARBA00008331"/>
    </source>
</evidence>
<comment type="catalytic activity">
    <reaction evidence="6">
        <text>L-aspartate + NAD(+) + H2O = oxaloacetate + NH4(+) + NADH + H(+)</text>
        <dbReference type="Rhea" id="RHEA:11788"/>
        <dbReference type="ChEBI" id="CHEBI:15377"/>
        <dbReference type="ChEBI" id="CHEBI:15378"/>
        <dbReference type="ChEBI" id="CHEBI:16452"/>
        <dbReference type="ChEBI" id="CHEBI:28938"/>
        <dbReference type="ChEBI" id="CHEBI:29991"/>
        <dbReference type="ChEBI" id="CHEBI:57540"/>
        <dbReference type="ChEBI" id="CHEBI:57945"/>
        <dbReference type="EC" id="1.4.1.21"/>
    </reaction>
</comment>
<keyword evidence="10" id="KW-1185">Reference proteome</keyword>
<dbReference type="RefSeq" id="WP_167498987.1">
    <property type="nucleotide sequence ID" value="NZ_RKHY01000001.1"/>
</dbReference>
<proteinExistence type="inferred from homology"/>
<keyword evidence="3 6" id="KW-0521">NADP</keyword>
<comment type="function">
    <text evidence="6">Specifically catalyzes the NAD or NADP-dependent dehydrogenation of L-aspartate to iminoaspartate.</text>
</comment>
<accession>A0A3N2GRJ9</accession>
<dbReference type="InterPro" id="IPR002811">
    <property type="entry name" value="Asp_DH"/>
</dbReference>
<dbReference type="SUPFAM" id="SSF55347">
    <property type="entry name" value="Glyceraldehyde-3-phosphate dehydrogenase-like, C-terminal domain"/>
    <property type="match status" value="1"/>
</dbReference>
<dbReference type="Gene3D" id="3.30.360.10">
    <property type="entry name" value="Dihydrodipicolinate Reductase, domain 2"/>
    <property type="match status" value="1"/>
</dbReference>
<feature type="binding site" evidence="6">
    <location>
        <position position="110"/>
    </location>
    <ligand>
        <name>NAD(+)</name>
        <dbReference type="ChEBI" id="CHEBI:57540"/>
    </ligand>
</feature>
<dbReference type="EC" id="1.4.1.21" evidence="6"/>